<proteinExistence type="predicted"/>
<name>A0A844YWF7_9SPHN</name>
<dbReference type="Proteomes" id="UP000466966">
    <property type="component" value="Unassembled WGS sequence"/>
</dbReference>
<reference evidence="1 2" key="1">
    <citation type="submission" date="2019-12" db="EMBL/GenBank/DDBJ databases">
        <title>Genomic-based taxomic classification of the family Erythrobacteraceae.</title>
        <authorList>
            <person name="Xu L."/>
        </authorList>
    </citation>
    <scope>NUCLEOTIDE SEQUENCE [LARGE SCALE GENOMIC DNA]</scope>
    <source>
        <strain evidence="1 2">M0322</strain>
    </source>
</reference>
<dbReference type="RefSeq" id="WP_160771305.1">
    <property type="nucleotide sequence ID" value="NZ_WTYV01000002.1"/>
</dbReference>
<dbReference type="AlphaFoldDB" id="A0A844YWF7"/>
<gene>
    <name evidence="1" type="ORF">GRI99_06995</name>
</gene>
<dbReference type="InterPro" id="IPR006311">
    <property type="entry name" value="TAT_signal"/>
</dbReference>
<dbReference type="PROSITE" id="PS51318">
    <property type="entry name" value="TAT"/>
    <property type="match status" value="1"/>
</dbReference>
<dbReference type="OrthoDB" id="7593192at2"/>
<evidence type="ECO:0000313" key="1">
    <source>
        <dbReference type="EMBL" id="MXO71386.1"/>
    </source>
</evidence>
<accession>A0A844YWF7</accession>
<protein>
    <submittedName>
        <fullName evidence="1">Uncharacterized protein</fullName>
    </submittedName>
</protein>
<sequence>MTLSRRDLIAGAVAAAAVTSLPAPALAQRRGRNEGPVEIERPELMAGMTQVTPFAFTVAFMTESRASARAGGGLLGGGFGGRSTVRSELVGVGDADFQAATDAAWAVFQARLAASGVTLADRAGLIASLPSRYRPLEQGVERDVVESRNESSKARLFAPTALGTPVIMQEWMGWVSGAGFNGTMHSVNANQGAAAWARSTGIPVVSTLLVVSFAEAETYGGAFRNTSSVSTDAALALLPERSLLSVYANGRVGEVSLREAVASAGDFGTYENTNTTADRIGQGVANVIGLLGGVGTNSSRKMAMTADPARWKDGVNDIMTQGLDRLVGGMTGR</sequence>
<evidence type="ECO:0000313" key="2">
    <source>
        <dbReference type="Proteomes" id="UP000466966"/>
    </source>
</evidence>
<organism evidence="1 2">
    <name type="scientific">Alteraurantiacibacter buctensis</name>
    <dbReference type="NCBI Taxonomy" id="1503981"/>
    <lineage>
        <taxon>Bacteria</taxon>
        <taxon>Pseudomonadati</taxon>
        <taxon>Pseudomonadota</taxon>
        <taxon>Alphaproteobacteria</taxon>
        <taxon>Sphingomonadales</taxon>
        <taxon>Erythrobacteraceae</taxon>
        <taxon>Alteraurantiacibacter</taxon>
    </lineage>
</organism>
<keyword evidence="2" id="KW-1185">Reference proteome</keyword>
<dbReference type="EMBL" id="WTYV01000002">
    <property type="protein sequence ID" value="MXO71386.1"/>
    <property type="molecule type" value="Genomic_DNA"/>
</dbReference>
<comment type="caution">
    <text evidence="1">The sequence shown here is derived from an EMBL/GenBank/DDBJ whole genome shotgun (WGS) entry which is preliminary data.</text>
</comment>